<protein>
    <submittedName>
        <fullName evidence="2">Alpha-actinin-1</fullName>
    </submittedName>
</protein>
<dbReference type="EMBL" id="JAHRIM010051117">
    <property type="protein sequence ID" value="MEQ2269146.1"/>
    <property type="molecule type" value="Genomic_DNA"/>
</dbReference>
<dbReference type="PROSITE" id="PS50021">
    <property type="entry name" value="CH"/>
    <property type="match status" value="1"/>
</dbReference>
<dbReference type="Pfam" id="PF00307">
    <property type="entry name" value="CH"/>
    <property type="match status" value="1"/>
</dbReference>
<dbReference type="InterPro" id="IPR001715">
    <property type="entry name" value="CH_dom"/>
</dbReference>
<dbReference type="InterPro" id="IPR036872">
    <property type="entry name" value="CH_dom_sf"/>
</dbReference>
<dbReference type="PANTHER" id="PTHR11915">
    <property type="entry name" value="SPECTRIN/FILAMIN RELATED CYTOSKELETAL PROTEIN"/>
    <property type="match status" value="1"/>
</dbReference>
<reference evidence="2 3" key="1">
    <citation type="submission" date="2021-06" db="EMBL/GenBank/DDBJ databases">
        <authorList>
            <person name="Palmer J.M."/>
        </authorList>
    </citation>
    <scope>NUCLEOTIDE SEQUENCE [LARGE SCALE GENOMIC DNA]</scope>
    <source>
        <strain evidence="2 3">XR_2019</strain>
        <tissue evidence="2">Muscle</tissue>
    </source>
</reference>
<evidence type="ECO:0000313" key="2">
    <source>
        <dbReference type="EMBL" id="MEQ2269146.1"/>
    </source>
</evidence>
<accession>A0ABV0WIC4</accession>
<proteinExistence type="predicted"/>
<comment type="caution">
    <text evidence="2">The sequence shown here is derived from an EMBL/GenBank/DDBJ whole genome shotgun (WGS) entry which is preliminary data.</text>
</comment>
<dbReference type="SUPFAM" id="SSF47576">
    <property type="entry name" value="Calponin-homology domain, CH-domain"/>
    <property type="match status" value="1"/>
</dbReference>
<sequence length="113" mass="12800">MTNLNTAFDVAEKYLDIPKMLDAEDIVGTARPDEKAIMTYVSSFYHAFSGAQKAETAANRICKVLAVNQENEQLMEHYEKLASDVSAPHFFPMCLPLISPYKPWFFFFPSPSL</sequence>
<feature type="domain" description="Calponin-homology (CH)" evidence="1">
    <location>
        <begin position="1"/>
        <end position="49"/>
    </location>
</feature>
<organism evidence="2 3">
    <name type="scientific">Xenotaenia resolanae</name>
    <dbReference type="NCBI Taxonomy" id="208358"/>
    <lineage>
        <taxon>Eukaryota</taxon>
        <taxon>Metazoa</taxon>
        <taxon>Chordata</taxon>
        <taxon>Craniata</taxon>
        <taxon>Vertebrata</taxon>
        <taxon>Euteleostomi</taxon>
        <taxon>Actinopterygii</taxon>
        <taxon>Neopterygii</taxon>
        <taxon>Teleostei</taxon>
        <taxon>Neoteleostei</taxon>
        <taxon>Acanthomorphata</taxon>
        <taxon>Ovalentaria</taxon>
        <taxon>Atherinomorphae</taxon>
        <taxon>Cyprinodontiformes</taxon>
        <taxon>Goodeidae</taxon>
        <taxon>Xenotaenia</taxon>
    </lineage>
</organism>
<dbReference type="Proteomes" id="UP001444071">
    <property type="component" value="Unassembled WGS sequence"/>
</dbReference>
<evidence type="ECO:0000259" key="1">
    <source>
        <dbReference type="PROSITE" id="PS50021"/>
    </source>
</evidence>
<keyword evidence="3" id="KW-1185">Reference proteome</keyword>
<dbReference type="Gene3D" id="1.10.418.10">
    <property type="entry name" value="Calponin-like domain"/>
    <property type="match status" value="1"/>
</dbReference>
<evidence type="ECO:0000313" key="3">
    <source>
        <dbReference type="Proteomes" id="UP001444071"/>
    </source>
</evidence>
<name>A0ABV0WIC4_9TELE</name>
<gene>
    <name evidence="2" type="primary">ACTN1_1</name>
    <name evidence="2" type="ORF">XENORESO_000413</name>
</gene>